<evidence type="ECO:0000313" key="2">
    <source>
        <dbReference type="EMBL" id="KJE76733.1"/>
    </source>
</evidence>
<name>A0A0D8FTY8_9ACTN</name>
<dbReference type="Proteomes" id="UP000032336">
    <property type="component" value="Unassembled WGS sequence"/>
</dbReference>
<feature type="region of interest" description="Disordered" evidence="1">
    <location>
        <begin position="69"/>
        <end position="97"/>
    </location>
</feature>
<keyword evidence="3" id="KW-1185">Reference proteome</keyword>
<proteinExistence type="predicted"/>
<comment type="caution">
    <text evidence="2">The sequence shown here is derived from an EMBL/GenBank/DDBJ whole genome shotgun (WGS) entry which is preliminary data.</text>
</comment>
<dbReference type="STRING" id="1121877.FEAC_15200"/>
<reference evidence="2 3" key="1">
    <citation type="submission" date="2015-01" db="EMBL/GenBank/DDBJ databases">
        <title>Draft genome of the acidophilic iron oxidizer Ferrimicrobium acidiphilum strain T23.</title>
        <authorList>
            <person name="Poehlein A."/>
            <person name="Eisen S."/>
            <person name="Schloemann M."/>
            <person name="Johnson B.D."/>
            <person name="Daniel R."/>
            <person name="Muehling M."/>
        </authorList>
    </citation>
    <scope>NUCLEOTIDE SEQUENCE [LARGE SCALE GENOMIC DNA]</scope>
    <source>
        <strain evidence="2 3">T23</strain>
    </source>
</reference>
<protein>
    <submittedName>
        <fullName evidence="2">Uncharacterized protein</fullName>
    </submittedName>
</protein>
<gene>
    <name evidence="2" type="ORF">FEAC_15200</name>
</gene>
<organism evidence="2 3">
    <name type="scientific">Ferrimicrobium acidiphilum DSM 19497</name>
    <dbReference type="NCBI Taxonomy" id="1121877"/>
    <lineage>
        <taxon>Bacteria</taxon>
        <taxon>Bacillati</taxon>
        <taxon>Actinomycetota</taxon>
        <taxon>Acidimicrobiia</taxon>
        <taxon>Acidimicrobiales</taxon>
        <taxon>Acidimicrobiaceae</taxon>
        <taxon>Ferrimicrobium</taxon>
    </lineage>
</organism>
<dbReference type="EMBL" id="JXUW01000012">
    <property type="protein sequence ID" value="KJE76733.1"/>
    <property type="molecule type" value="Genomic_DNA"/>
</dbReference>
<dbReference type="AlphaFoldDB" id="A0A0D8FTY8"/>
<evidence type="ECO:0000256" key="1">
    <source>
        <dbReference type="SAM" id="MobiDB-lite"/>
    </source>
</evidence>
<accession>A0A0D8FTY8</accession>
<sequence length="97" mass="10812">MKEPGQGPPGDVVALIDSSPTVWVHVAAVRQEDQWNATHVEMTSSVVPESWVLRRWAYDDIIFLSCTITGSEDPTPQPGDPLHPLEPRVQGVHRPHR</sequence>
<evidence type="ECO:0000313" key="3">
    <source>
        <dbReference type="Proteomes" id="UP000032336"/>
    </source>
</evidence>